<organism evidence="5 6">
    <name type="scientific">Candidimonas humi</name>
    <dbReference type="NCBI Taxonomy" id="683355"/>
    <lineage>
        <taxon>Bacteria</taxon>
        <taxon>Pseudomonadati</taxon>
        <taxon>Pseudomonadota</taxon>
        <taxon>Betaproteobacteria</taxon>
        <taxon>Burkholderiales</taxon>
        <taxon>Alcaligenaceae</taxon>
        <taxon>Candidimonas</taxon>
    </lineage>
</organism>
<gene>
    <name evidence="5" type="ORF">ACFOY1_02620</name>
</gene>
<dbReference type="EMBL" id="JBHSBV010000001">
    <property type="protein sequence ID" value="MFC4199837.1"/>
    <property type="molecule type" value="Genomic_DNA"/>
</dbReference>
<accession>A0ABV8NWL5</accession>
<evidence type="ECO:0000313" key="6">
    <source>
        <dbReference type="Proteomes" id="UP001595848"/>
    </source>
</evidence>
<evidence type="ECO:0000256" key="2">
    <source>
        <dbReference type="ARBA" id="ARBA00023125"/>
    </source>
</evidence>
<keyword evidence="1" id="KW-0805">Transcription regulation</keyword>
<evidence type="ECO:0000259" key="4">
    <source>
        <dbReference type="PROSITE" id="PS50931"/>
    </source>
</evidence>
<dbReference type="Pfam" id="PF03466">
    <property type="entry name" value="LysR_substrate"/>
    <property type="match status" value="1"/>
</dbReference>
<dbReference type="Pfam" id="PF00126">
    <property type="entry name" value="HTH_1"/>
    <property type="match status" value="1"/>
</dbReference>
<dbReference type="InterPro" id="IPR005119">
    <property type="entry name" value="LysR_subst-bd"/>
</dbReference>
<comment type="caution">
    <text evidence="5">The sequence shown here is derived from an EMBL/GenBank/DDBJ whole genome shotgun (WGS) entry which is preliminary data.</text>
</comment>
<dbReference type="RefSeq" id="WP_217962471.1">
    <property type="nucleotide sequence ID" value="NZ_JAHTBN010000001.1"/>
</dbReference>
<feature type="domain" description="HTH lysR-type" evidence="4">
    <location>
        <begin position="14"/>
        <end position="71"/>
    </location>
</feature>
<dbReference type="PROSITE" id="PS50931">
    <property type="entry name" value="HTH_LYSR"/>
    <property type="match status" value="1"/>
</dbReference>
<name>A0ABV8NWL5_9BURK</name>
<evidence type="ECO:0000313" key="5">
    <source>
        <dbReference type="EMBL" id="MFC4199837.1"/>
    </source>
</evidence>
<sequence>MSSIRQALPLSMRIDLAELETFIAVAQLGSFSLAAQHLHITQPSVTSRIQRLEAVLDTKLLIRTTRTVQTTPQGALLLREATQVLHGLQSLVENFHQQAQASRSRVAVAATPMLAAEVLPLIIHSYCQKYTDVQIELRDLRYRDALNALLSGEADVAVLALQEHDRRFRFQPVREDDMVLVVPSDHALAHASSVSPDAMAAYPLVVLQHYEPMLARIAEDIGRRGLALPPAQTAGNLNTIIGMLDARLGMTLLPRSMTRRPRQEGHVVVEIEGIRLSRSFGIATLRNAALSSTVQSFCRYLQQAFPEASSLG</sequence>
<evidence type="ECO:0000256" key="3">
    <source>
        <dbReference type="ARBA" id="ARBA00023163"/>
    </source>
</evidence>
<dbReference type="PANTHER" id="PTHR30419">
    <property type="entry name" value="HTH-TYPE TRANSCRIPTIONAL REGULATOR YBHD"/>
    <property type="match status" value="1"/>
</dbReference>
<dbReference type="InterPro" id="IPR050950">
    <property type="entry name" value="HTH-type_LysR_regulators"/>
</dbReference>
<keyword evidence="3" id="KW-0804">Transcription</keyword>
<reference evidence="6" key="1">
    <citation type="journal article" date="2019" name="Int. J. Syst. Evol. Microbiol.">
        <title>The Global Catalogue of Microorganisms (GCM) 10K type strain sequencing project: providing services to taxonomists for standard genome sequencing and annotation.</title>
        <authorList>
            <consortium name="The Broad Institute Genomics Platform"/>
            <consortium name="The Broad Institute Genome Sequencing Center for Infectious Disease"/>
            <person name="Wu L."/>
            <person name="Ma J."/>
        </authorList>
    </citation>
    <scope>NUCLEOTIDE SEQUENCE [LARGE SCALE GENOMIC DNA]</scope>
    <source>
        <strain evidence="6">LMG 24813</strain>
    </source>
</reference>
<evidence type="ECO:0000256" key="1">
    <source>
        <dbReference type="ARBA" id="ARBA00023015"/>
    </source>
</evidence>
<keyword evidence="6" id="KW-1185">Reference proteome</keyword>
<dbReference type="CDD" id="cd05466">
    <property type="entry name" value="PBP2_LTTR_substrate"/>
    <property type="match status" value="1"/>
</dbReference>
<keyword evidence="2" id="KW-0238">DNA-binding</keyword>
<dbReference type="InterPro" id="IPR000847">
    <property type="entry name" value="LysR_HTH_N"/>
</dbReference>
<protein>
    <submittedName>
        <fullName evidence="5">LysR family transcriptional regulator</fullName>
    </submittedName>
</protein>
<proteinExistence type="predicted"/>
<dbReference type="Proteomes" id="UP001595848">
    <property type="component" value="Unassembled WGS sequence"/>
</dbReference>